<dbReference type="InterPro" id="IPR000210">
    <property type="entry name" value="BTB/POZ_dom"/>
</dbReference>
<dbReference type="RefSeq" id="XP_069309983.1">
    <property type="nucleotide sequence ID" value="XM_069448711.1"/>
</dbReference>
<name>A0ABR3UUP3_9PLEO</name>
<protein>
    <recommendedName>
        <fullName evidence="1">BTB domain-containing protein</fullName>
    </recommendedName>
</protein>
<sequence length="250" mass="28584">MSESKRRSDNYGLFNNPALSDVTIKQVYKGQRREYYAHKTILCLESGYFFNAFTGGFREASEGTMELHEDNPEHFECLLKFIYSGTYDKDEIAGLAGSDKIKRVLIPIGIYTVADKYDVSNFYGPAADDVKDVLTKAFRNQDMITAAIEAHYSTEVQADGLMGRLITTLVFNQYKDLLETEKFEQLLIAHPAFATDVILYSKRCKILGTRPRAECETCLKEIVEIDFMYTINTFFYCPFCGSDNYLPPRE</sequence>
<dbReference type="SUPFAM" id="SSF54695">
    <property type="entry name" value="POZ domain"/>
    <property type="match status" value="1"/>
</dbReference>
<dbReference type="CDD" id="cd18186">
    <property type="entry name" value="BTB_POZ_ZBTB_KLHL-like"/>
    <property type="match status" value="1"/>
</dbReference>
<evidence type="ECO:0000313" key="2">
    <source>
        <dbReference type="EMBL" id="KAL1799399.1"/>
    </source>
</evidence>
<dbReference type="EMBL" id="JBHGVX010000002">
    <property type="protein sequence ID" value="KAL1799399.1"/>
    <property type="molecule type" value="Genomic_DNA"/>
</dbReference>
<organism evidence="2 3">
    <name type="scientific">Alternaria dauci</name>
    <dbReference type="NCBI Taxonomy" id="48095"/>
    <lineage>
        <taxon>Eukaryota</taxon>
        <taxon>Fungi</taxon>
        <taxon>Dikarya</taxon>
        <taxon>Ascomycota</taxon>
        <taxon>Pezizomycotina</taxon>
        <taxon>Dothideomycetes</taxon>
        <taxon>Pleosporomycetidae</taxon>
        <taxon>Pleosporales</taxon>
        <taxon>Pleosporineae</taxon>
        <taxon>Pleosporaceae</taxon>
        <taxon>Alternaria</taxon>
        <taxon>Alternaria sect. Porri</taxon>
    </lineage>
</organism>
<accession>A0ABR3UUP3</accession>
<dbReference type="Pfam" id="PF00651">
    <property type="entry name" value="BTB"/>
    <property type="match status" value="1"/>
</dbReference>
<dbReference type="Gene3D" id="3.30.710.10">
    <property type="entry name" value="Potassium Channel Kv1.1, Chain A"/>
    <property type="match status" value="1"/>
</dbReference>
<proteinExistence type="predicted"/>
<reference evidence="2 3" key="1">
    <citation type="submission" date="2024-09" db="EMBL/GenBank/DDBJ databases">
        <title>T2T genomes of carrot and Alternaria dauci and their utility for understanding host-pathogen interaction during carrot leaf blight disease.</title>
        <authorList>
            <person name="Liu W."/>
            <person name="Xu S."/>
            <person name="Ou C."/>
            <person name="Liu X."/>
            <person name="Zhuang F."/>
            <person name="Deng X.W."/>
        </authorList>
    </citation>
    <scope>NUCLEOTIDE SEQUENCE [LARGE SCALE GENOMIC DNA]</scope>
    <source>
        <strain evidence="2 3">A2016</strain>
    </source>
</reference>
<dbReference type="InterPro" id="IPR011333">
    <property type="entry name" value="SKP1/BTB/POZ_sf"/>
</dbReference>
<dbReference type="PANTHER" id="PTHR47843">
    <property type="entry name" value="BTB DOMAIN-CONTAINING PROTEIN-RELATED"/>
    <property type="match status" value="1"/>
</dbReference>
<comment type="caution">
    <text evidence="2">The sequence shown here is derived from an EMBL/GenBank/DDBJ whole genome shotgun (WGS) entry which is preliminary data.</text>
</comment>
<evidence type="ECO:0000313" key="3">
    <source>
        <dbReference type="Proteomes" id="UP001578633"/>
    </source>
</evidence>
<dbReference type="PROSITE" id="PS50097">
    <property type="entry name" value="BTB"/>
    <property type="match status" value="1"/>
</dbReference>
<dbReference type="GeneID" id="96083758"/>
<gene>
    <name evidence="2" type="ORF">ACET3X_003436</name>
</gene>
<keyword evidence="3" id="KW-1185">Reference proteome</keyword>
<feature type="domain" description="BTB" evidence="1">
    <location>
        <begin position="20"/>
        <end position="91"/>
    </location>
</feature>
<dbReference type="PANTHER" id="PTHR47843:SF5">
    <property type="entry name" value="BTB_POZ DOMAIN PROTEIN"/>
    <property type="match status" value="1"/>
</dbReference>
<evidence type="ECO:0000259" key="1">
    <source>
        <dbReference type="PROSITE" id="PS50097"/>
    </source>
</evidence>
<dbReference type="Proteomes" id="UP001578633">
    <property type="component" value="Chromosome 2"/>
</dbReference>